<feature type="region of interest" description="Disordered" evidence="4">
    <location>
        <begin position="1"/>
        <end position="67"/>
    </location>
</feature>
<feature type="region of interest" description="Disordered" evidence="4">
    <location>
        <begin position="358"/>
        <end position="411"/>
    </location>
</feature>
<reference evidence="5 6" key="1">
    <citation type="submission" date="2018-05" db="EMBL/GenBank/DDBJ databases">
        <title>Draft genome sequence of Scytalidium lignicola DSM 105466, a ubiquitous saprotrophic fungus.</title>
        <authorList>
            <person name="Buettner E."/>
            <person name="Gebauer A.M."/>
            <person name="Hofrichter M."/>
            <person name="Liers C."/>
            <person name="Kellner H."/>
        </authorList>
    </citation>
    <scope>NUCLEOTIDE SEQUENCE [LARGE SCALE GENOMIC DNA]</scope>
    <source>
        <strain evidence="5 6">DSM 105466</strain>
    </source>
</reference>
<dbReference type="EMBL" id="NCSJ02000002">
    <property type="protein sequence ID" value="RFU36157.1"/>
    <property type="molecule type" value="Genomic_DNA"/>
</dbReference>
<protein>
    <submittedName>
        <fullName evidence="5">Uncharacterized protein</fullName>
    </submittedName>
</protein>
<sequence>MKMASDSQIESNATPATGSEILKPIFHRPNKKRKIYRRQHSDEDVESTSPTPLEPQPQSLDELIASSSVPLSAHARLSAGGEATDEDGDRGKVSMAELLRLRKLRKQRVGGVEFRAESVNRHGVLQHVEDDRSAYETEPRGGEVVPAVAAVRKFAPQTGTVGDVNKHMMAYVDSEMARRRSQTLMANTAQNLASSSNISSISGPGKEIRPHGGTTMIKESPQAVVNGKHGLAEVAAERQPAALGKLLEIDLGEESRTRNVELTNQARRRLDGEEIEGDSGSGSSGPQNKVRLGRDGKPWRGRKRRGSDDIKRDKLVDEVLRENRLEIYEPPPSAAEIEDDQAADDRIAEEFKREFLDAISARHRKKNPPAQASGRGPGGKKEEEVLKGPKLGGSRSARAAMRDQMLKNAKK</sequence>
<proteinExistence type="inferred from homology"/>
<feature type="compositionally biased region" description="Polar residues" evidence="4">
    <location>
        <begin position="1"/>
        <end position="17"/>
    </location>
</feature>
<evidence type="ECO:0000313" key="6">
    <source>
        <dbReference type="Proteomes" id="UP000258309"/>
    </source>
</evidence>
<feature type="non-terminal residue" evidence="5">
    <location>
        <position position="411"/>
    </location>
</feature>
<dbReference type="Proteomes" id="UP000258309">
    <property type="component" value="Unassembled WGS sequence"/>
</dbReference>
<accession>A0A3E2HS39</accession>
<feature type="region of interest" description="Disordered" evidence="4">
    <location>
        <begin position="260"/>
        <end position="346"/>
    </location>
</feature>
<dbReference type="InterPro" id="IPR010756">
    <property type="entry name" value="Tls1-like"/>
</dbReference>
<evidence type="ECO:0000256" key="1">
    <source>
        <dbReference type="ARBA" id="ARBA00004123"/>
    </source>
</evidence>
<evidence type="ECO:0000256" key="3">
    <source>
        <dbReference type="ARBA" id="ARBA00023242"/>
    </source>
</evidence>
<gene>
    <name evidence="5" type="ORF">B7463_g227</name>
</gene>
<dbReference type="OMA" id="AYVDSEM"/>
<dbReference type="GO" id="GO:0005681">
    <property type="term" value="C:spliceosomal complex"/>
    <property type="evidence" value="ECO:0007669"/>
    <property type="project" value="TreeGrafter"/>
</dbReference>
<name>A0A3E2HS39_SCYLI</name>
<evidence type="ECO:0000256" key="4">
    <source>
        <dbReference type="SAM" id="MobiDB-lite"/>
    </source>
</evidence>
<feature type="non-terminal residue" evidence="5">
    <location>
        <position position="1"/>
    </location>
</feature>
<dbReference type="GO" id="GO:0000398">
    <property type="term" value="P:mRNA splicing, via spliceosome"/>
    <property type="evidence" value="ECO:0007669"/>
    <property type="project" value="TreeGrafter"/>
</dbReference>
<dbReference type="PANTHER" id="PTHR13486:SF2">
    <property type="entry name" value="SPLICING FACTOR C9ORF78"/>
    <property type="match status" value="1"/>
</dbReference>
<dbReference type="PANTHER" id="PTHR13486">
    <property type="entry name" value="TELOMERE LENGTH AND SILENCING PROTEIN 1 TLS1 FAMILY MEMBER"/>
    <property type="match status" value="1"/>
</dbReference>
<dbReference type="AlphaFoldDB" id="A0A3E2HS39"/>
<evidence type="ECO:0000256" key="2">
    <source>
        <dbReference type="ARBA" id="ARBA00007643"/>
    </source>
</evidence>
<keyword evidence="6" id="KW-1185">Reference proteome</keyword>
<organism evidence="5 6">
    <name type="scientific">Scytalidium lignicola</name>
    <name type="common">Hyphomycete</name>
    <dbReference type="NCBI Taxonomy" id="5539"/>
    <lineage>
        <taxon>Eukaryota</taxon>
        <taxon>Fungi</taxon>
        <taxon>Dikarya</taxon>
        <taxon>Ascomycota</taxon>
        <taxon>Pezizomycotina</taxon>
        <taxon>Leotiomycetes</taxon>
        <taxon>Leotiomycetes incertae sedis</taxon>
        <taxon>Scytalidium</taxon>
    </lineage>
</organism>
<keyword evidence="3" id="KW-0539">Nucleus</keyword>
<dbReference type="OrthoDB" id="5627at2759"/>
<comment type="subcellular location">
    <subcellularLocation>
        <location evidence="1">Nucleus</location>
    </subcellularLocation>
</comment>
<evidence type="ECO:0000313" key="5">
    <source>
        <dbReference type="EMBL" id="RFU36157.1"/>
    </source>
</evidence>
<comment type="caution">
    <text evidence="5">The sequence shown here is derived from an EMBL/GenBank/DDBJ whole genome shotgun (WGS) entry which is preliminary data.</text>
</comment>
<feature type="compositionally biased region" description="Polar residues" evidence="4">
    <location>
        <begin position="47"/>
        <end position="67"/>
    </location>
</feature>
<feature type="compositionally biased region" description="Basic and acidic residues" evidence="4">
    <location>
        <begin position="306"/>
        <end position="327"/>
    </location>
</feature>
<comment type="similarity">
    <text evidence="2">Belongs to the TLS1 family.</text>
</comment>
<feature type="compositionally biased region" description="Basic residues" evidence="4">
    <location>
        <begin position="25"/>
        <end position="38"/>
    </location>
</feature>
<dbReference type="Pfam" id="PF07052">
    <property type="entry name" value="Hep_59"/>
    <property type="match status" value="1"/>
</dbReference>